<evidence type="ECO:0000313" key="2">
    <source>
        <dbReference type="Proteomes" id="UP000789405"/>
    </source>
</evidence>
<dbReference type="EMBL" id="CAJVPY010010772">
    <property type="protein sequence ID" value="CAG8721593.1"/>
    <property type="molecule type" value="Genomic_DNA"/>
</dbReference>
<evidence type="ECO:0000313" key="1">
    <source>
        <dbReference type="EMBL" id="CAG8721593.1"/>
    </source>
</evidence>
<dbReference type="OrthoDB" id="2328541at2759"/>
<accession>A0A9N9I5G2</accession>
<comment type="caution">
    <text evidence="1">The sequence shown here is derived from an EMBL/GenBank/DDBJ whole genome shotgun (WGS) entry which is preliminary data.</text>
</comment>
<dbReference type="AlphaFoldDB" id="A0A9N9I5G2"/>
<organism evidence="1 2">
    <name type="scientific">Dentiscutata erythropus</name>
    <dbReference type="NCBI Taxonomy" id="1348616"/>
    <lineage>
        <taxon>Eukaryota</taxon>
        <taxon>Fungi</taxon>
        <taxon>Fungi incertae sedis</taxon>
        <taxon>Mucoromycota</taxon>
        <taxon>Glomeromycotina</taxon>
        <taxon>Glomeromycetes</taxon>
        <taxon>Diversisporales</taxon>
        <taxon>Gigasporaceae</taxon>
        <taxon>Dentiscutata</taxon>
    </lineage>
</organism>
<reference evidence="1" key="1">
    <citation type="submission" date="2021-06" db="EMBL/GenBank/DDBJ databases">
        <authorList>
            <person name="Kallberg Y."/>
            <person name="Tangrot J."/>
            <person name="Rosling A."/>
        </authorList>
    </citation>
    <scope>NUCLEOTIDE SEQUENCE</scope>
    <source>
        <strain evidence="1">MA453B</strain>
    </source>
</reference>
<proteinExistence type="predicted"/>
<gene>
    <name evidence="1" type="ORF">DERYTH_LOCUS14363</name>
</gene>
<name>A0A9N9I5G2_9GLOM</name>
<keyword evidence="2" id="KW-1185">Reference proteome</keyword>
<protein>
    <submittedName>
        <fullName evidence="1">3741_t:CDS:1</fullName>
    </submittedName>
</protein>
<dbReference type="Proteomes" id="UP000789405">
    <property type="component" value="Unassembled WGS sequence"/>
</dbReference>
<sequence length="67" mass="7607">MNSFATANLPQIDAEIKIHCVFHFGNLEELFNAREAVRPQHPKAFFIPSSYQALVPDCQFEPVGTSW</sequence>